<dbReference type="EMBL" id="BGZK01000043">
    <property type="protein sequence ID" value="GBP10944.1"/>
    <property type="molecule type" value="Genomic_DNA"/>
</dbReference>
<sequence length="103" mass="11824">MFDMGEVWTFGHTCWPSEDREPLMAVVDHALVTSGTEARHATRQGNKEFELKMYTITRKYIARTQNRWRTRTSLFIERARFGAVTGLTCPAEVDRLMSGIILG</sequence>
<protein>
    <submittedName>
        <fullName evidence="1">Uncharacterized protein</fullName>
    </submittedName>
</protein>
<evidence type="ECO:0000313" key="1">
    <source>
        <dbReference type="EMBL" id="GBP10944.1"/>
    </source>
</evidence>
<dbReference type="Proteomes" id="UP000299102">
    <property type="component" value="Unassembled WGS sequence"/>
</dbReference>
<proteinExistence type="predicted"/>
<name>A0A4C1T9Y2_EUMVA</name>
<reference evidence="1 2" key="1">
    <citation type="journal article" date="2019" name="Commun. Biol.">
        <title>The bagworm genome reveals a unique fibroin gene that provides high tensile strength.</title>
        <authorList>
            <person name="Kono N."/>
            <person name="Nakamura H."/>
            <person name="Ohtoshi R."/>
            <person name="Tomita M."/>
            <person name="Numata K."/>
            <person name="Arakawa K."/>
        </authorList>
    </citation>
    <scope>NUCLEOTIDE SEQUENCE [LARGE SCALE GENOMIC DNA]</scope>
</reference>
<dbReference type="AlphaFoldDB" id="A0A4C1T9Y2"/>
<accession>A0A4C1T9Y2</accession>
<keyword evidence="2" id="KW-1185">Reference proteome</keyword>
<organism evidence="1 2">
    <name type="scientific">Eumeta variegata</name>
    <name type="common">Bagworm moth</name>
    <name type="synonym">Eumeta japonica</name>
    <dbReference type="NCBI Taxonomy" id="151549"/>
    <lineage>
        <taxon>Eukaryota</taxon>
        <taxon>Metazoa</taxon>
        <taxon>Ecdysozoa</taxon>
        <taxon>Arthropoda</taxon>
        <taxon>Hexapoda</taxon>
        <taxon>Insecta</taxon>
        <taxon>Pterygota</taxon>
        <taxon>Neoptera</taxon>
        <taxon>Endopterygota</taxon>
        <taxon>Lepidoptera</taxon>
        <taxon>Glossata</taxon>
        <taxon>Ditrysia</taxon>
        <taxon>Tineoidea</taxon>
        <taxon>Psychidae</taxon>
        <taxon>Oiketicinae</taxon>
        <taxon>Eumeta</taxon>
    </lineage>
</organism>
<evidence type="ECO:0000313" key="2">
    <source>
        <dbReference type="Proteomes" id="UP000299102"/>
    </source>
</evidence>
<gene>
    <name evidence="1" type="ORF">EVAR_5506_1</name>
</gene>
<comment type="caution">
    <text evidence="1">The sequence shown here is derived from an EMBL/GenBank/DDBJ whole genome shotgun (WGS) entry which is preliminary data.</text>
</comment>